<sequence length="225" mass="22974">NTLLASGGTLRYTLTLTNPSGPNVGNGYNLVIADPLPTGVSTASVVSTTPSGDVTSASCTMTSATPPTLNCTAAVFPPDGQLVVVYDAVTTDALTPGATLNNAALATWTSLADTNADERTGSGTSPNDYRTSANRSVLIGTPALVKSILTPQTRYAIGDEVNYQVVLSIPGTLTNAVFNDVLPLGLTYVDGSLNLVYDAGLSATNAPSTFVRTDDTPEAGQETLA</sequence>
<dbReference type="Proteomes" id="UP000434044">
    <property type="component" value="Unassembled WGS sequence"/>
</dbReference>
<dbReference type="Gene3D" id="2.60.40.740">
    <property type="match status" value="1"/>
</dbReference>
<evidence type="ECO:0000313" key="2">
    <source>
        <dbReference type="Proteomes" id="UP000434044"/>
    </source>
</evidence>
<dbReference type="OrthoDB" id="6074739at2"/>
<comment type="caution">
    <text evidence="1">The sequence shown here is derived from an EMBL/GenBank/DDBJ whole genome shotgun (WGS) entry which is preliminary data.</text>
</comment>
<reference evidence="1 2" key="1">
    <citation type="submission" date="2019-11" db="EMBL/GenBank/DDBJ databases">
        <title>Whole-genome sequence of the anaerobic purple sulfur bacterium Allochromatium palmeri DSM 15591.</title>
        <authorList>
            <person name="Kyndt J.A."/>
            <person name="Meyer T.E."/>
        </authorList>
    </citation>
    <scope>NUCLEOTIDE SEQUENCE [LARGE SCALE GENOMIC DNA]</scope>
    <source>
        <strain evidence="1 2">DSM 15591</strain>
    </source>
</reference>
<dbReference type="EMBL" id="WNKT01000155">
    <property type="protein sequence ID" value="MTW23283.1"/>
    <property type="molecule type" value="Genomic_DNA"/>
</dbReference>
<proteinExistence type="predicted"/>
<gene>
    <name evidence="1" type="ORF">GJ668_19895</name>
</gene>
<feature type="non-terminal residue" evidence="1">
    <location>
        <position position="225"/>
    </location>
</feature>
<feature type="non-terminal residue" evidence="1">
    <location>
        <position position="1"/>
    </location>
</feature>
<accession>A0A6N8EGJ9</accession>
<dbReference type="InterPro" id="IPR047589">
    <property type="entry name" value="DUF11_rpt"/>
</dbReference>
<evidence type="ECO:0008006" key="3">
    <source>
        <dbReference type="Google" id="ProtNLM"/>
    </source>
</evidence>
<protein>
    <recommendedName>
        <fullName evidence="3">DUF11 domain-containing protein</fullName>
    </recommendedName>
</protein>
<dbReference type="RefSeq" id="WP_155451811.1">
    <property type="nucleotide sequence ID" value="NZ_WNKT01000155.1"/>
</dbReference>
<organism evidence="1 2">
    <name type="scientific">Allochromatium palmeri</name>
    <dbReference type="NCBI Taxonomy" id="231048"/>
    <lineage>
        <taxon>Bacteria</taxon>
        <taxon>Pseudomonadati</taxon>
        <taxon>Pseudomonadota</taxon>
        <taxon>Gammaproteobacteria</taxon>
        <taxon>Chromatiales</taxon>
        <taxon>Chromatiaceae</taxon>
        <taxon>Allochromatium</taxon>
    </lineage>
</organism>
<keyword evidence="2" id="KW-1185">Reference proteome</keyword>
<evidence type="ECO:0000313" key="1">
    <source>
        <dbReference type="EMBL" id="MTW23283.1"/>
    </source>
</evidence>
<name>A0A6N8EGJ9_9GAMM</name>
<dbReference type="NCBIfam" id="TIGR01451">
    <property type="entry name" value="B_ant_repeat"/>
    <property type="match status" value="1"/>
</dbReference>
<dbReference type="AlphaFoldDB" id="A0A6N8EGJ9"/>